<feature type="transmembrane region" description="Helical" evidence="2">
    <location>
        <begin position="41"/>
        <end position="63"/>
    </location>
</feature>
<keyword evidence="2" id="KW-1133">Transmembrane helix</keyword>
<keyword evidence="2" id="KW-0812">Transmembrane</keyword>
<evidence type="ECO:0000313" key="4">
    <source>
        <dbReference type="Proteomes" id="UP000288351"/>
    </source>
</evidence>
<dbReference type="Proteomes" id="UP000288351">
    <property type="component" value="Unassembled WGS sequence"/>
</dbReference>
<evidence type="ECO:0000256" key="2">
    <source>
        <dbReference type="SAM" id="Phobius"/>
    </source>
</evidence>
<dbReference type="EMBL" id="BHXC01000002">
    <property type="protein sequence ID" value="GCB87766.1"/>
    <property type="molecule type" value="Genomic_DNA"/>
</dbReference>
<feature type="transmembrane region" description="Helical" evidence="2">
    <location>
        <begin position="250"/>
        <end position="268"/>
    </location>
</feature>
<dbReference type="AlphaFoldDB" id="A0A401QQU2"/>
<feature type="transmembrane region" description="Helical" evidence="2">
    <location>
        <begin position="280"/>
        <end position="299"/>
    </location>
</feature>
<feature type="compositionally biased region" description="Polar residues" evidence="1">
    <location>
        <begin position="1"/>
        <end position="10"/>
    </location>
</feature>
<evidence type="ECO:0000313" key="3">
    <source>
        <dbReference type="EMBL" id="GCB87766.1"/>
    </source>
</evidence>
<name>A0A401QQU2_STRNR</name>
<dbReference type="RefSeq" id="WP_020930161.1">
    <property type="nucleotide sequence ID" value="NZ_BHXC01000002.1"/>
</dbReference>
<evidence type="ECO:0000256" key="1">
    <source>
        <dbReference type="SAM" id="MobiDB-lite"/>
    </source>
</evidence>
<sequence length="322" mass="32802">MIEPTDASTTAEEPAVRPPAAGAPVEHPTGGRELAVGTAMLASIVGVVSALTGALLVVVNLTGHAFGAWRSPESLSPGLIGAAMLGVTPGLFAVGRARAWEEVRTLLLPLVVVLVGLFAVSVPNGGELQAVRGGPLFLVLFSLGWVAVLGLLGLSALLCLLRQYLKPARPRGERGVPLPGWSKPVLAVLGSAWFGIGAGLLALPGFWADFVPWTVGRADAQALGVWALALGIGVLGSLAEDDLDRTRPALLALPGVALAVTVELAVHATRVHWGSGGGPALLSMVGGLLVAGVTGRWLLARGSATGPMVEGQELRTNVADLT</sequence>
<gene>
    <name evidence="3" type="ORF">SALB_00435</name>
</gene>
<feature type="transmembrane region" description="Helical" evidence="2">
    <location>
        <begin position="220"/>
        <end position="238"/>
    </location>
</feature>
<feature type="transmembrane region" description="Helical" evidence="2">
    <location>
        <begin position="185"/>
        <end position="208"/>
    </location>
</feature>
<feature type="transmembrane region" description="Helical" evidence="2">
    <location>
        <begin position="136"/>
        <end position="165"/>
    </location>
</feature>
<proteinExistence type="predicted"/>
<organism evidence="3 4">
    <name type="scientific">Streptomyces noursei</name>
    <name type="common">Streptomyces albulus</name>
    <dbReference type="NCBI Taxonomy" id="1971"/>
    <lineage>
        <taxon>Bacteria</taxon>
        <taxon>Bacillati</taxon>
        <taxon>Actinomycetota</taxon>
        <taxon>Actinomycetes</taxon>
        <taxon>Kitasatosporales</taxon>
        <taxon>Streptomycetaceae</taxon>
        <taxon>Streptomyces</taxon>
    </lineage>
</organism>
<comment type="caution">
    <text evidence="3">The sequence shown here is derived from an EMBL/GenBank/DDBJ whole genome shotgun (WGS) entry which is preliminary data.</text>
</comment>
<accession>A0A401QQU2</accession>
<reference evidence="3 4" key="1">
    <citation type="journal article" date="2019" name="Microbiol. Resour. Announc.">
        <title>Draft Genome Sequence of the Most Traditional epsilon-Poly-l-Lysine Producer, Streptomyces albulus NBRC14147.</title>
        <authorList>
            <person name="Yamanaka K."/>
            <person name="Hamano Y."/>
        </authorList>
    </citation>
    <scope>NUCLEOTIDE SEQUENCE [LARGE SCALE GENOMIC DNA]</scope>
    <source>
        <strain evidence="3 4">NBRC 14147</strain>
    </source>
</reference>
<feature type="transmembrane region" description="Helical" evidence="2">
    <location>
        <begin position="75"/>
        <end position="94"/>
    </location>
</feature>
<protein>
    <submittedName>
        <fullName evidence="3">Uncharacterized protein</fullName>
    </submittedName>
</protein>
<feature type="region of interest" description="Disordered" evidence="1">
    <location>
        <begin position="1"/>
        <end position="29"/>
    </location>
</feature>
<feature type="transmembrane region" description="Helical" evidence="2">
    <location>
        <begin position="106"/>
        <end position="124"/>
    </location>
</feature>
<keyword evidence="2" id="KW-0472">Membrane</keyword>